<dbReference type="Proteomes" id="UP000717996">
    <property type="component" value="Unassembled WGS sequence"/>
</dbReference>
<evidence type="ECO:0000256" key="1">
    <source>
        <dbReference type="ARBA" id="ARBA00004308"/>
    </source>
</evidence>
<dbReference type="AlphaFoldDB" id="A0A9P6YEQ6"/>
<dbReference type="OrthoDB" id="21151at2759"/>
<evidence type="ECO:0000313" key="7">
    <source>
        <dbReference type="EMBL" id="KAG1546569.1"/>
    </source>
</evidence>
<evidence type="ECO:0000313" key="8">
    <source>
        <dbReference type="Proteomes" id="UP000717996"/>
    </source>
</evidence>
<keyword evidence="4" id="KW-0472">Membrane</keyword>
<dbReference type="InterPro" id="IPR026859">
    <property type="entry name" value="Myosin-bd"/>
</dbReference>
<evidence type="ECO:0000256" key="4">
    <source>
        <dbReference type="ARBA" id="ARBA00023136"/>
    </source>
</evidence>
<name>A0A9P6YEQ6_RHIOR</name>
<accession>A0A9P6YEQ6</accession>
<keyword evidence="3" id="KW-1133">Transmembrane helix</keyword>
<dbReference type="EMBL" id="JAANIT010000552">
    <property type="protein sequence ID" value="KAG1546569.1"/>
    <property type="molecule type" value="Genomic_DNA"/>
</dbReference>
<protein>
    <recommendedName>
        <fullName evidence="6">Myosin-binding domain-containing protein</fullName>
    </recommendedName>
</protein>
<evidence type="ECO:0000259" key="6">
    <source>
        <dbReference type="Pfam" id="PF12632"/>
    </source>
</evidence>
<evidence type="ECO:0000256" key="2">
    <source>
        <dbReference type="ARBA" id="ARBA00022692"/>
    </source>
</evidence>
<dbReference type="GO" id="GO:0017022">
    <property type="term" value="F:myosin binding"/>
    <property type="evidence" value="ECO:0007669"/>
    <property type="project" value="InterPro"/>
</dbReference>
<feature type="region of interest" description="Disordered" evidence="5">
    <location>
        <begin position="446"/>
        <end position="474"/>
    </location>
</feature>
<sequence length="474" mass="54534">MTKVITPINEYLKFSLPKTEEAAFEEKFKYLIVTSPLLNQEQHTFSGQLPFQAPRTTNNLKFTANLVTTLLLLFGIERYALHRPIPALTVTCSASASLFYFYRHHRQRSIRHLYGSVLSKMQRLIESSDIFDGKVQHVLITLQEIELVSRGYRLSTPLSSISSRVEQHGSKQRKCVQLRNRLASILRRAFIVHEEGIIDLVDVIDKAHLLGLYEMYNVNSLASLSAVEAEGCYSLDQLKTLVRVMQLKRRECMVHFLALEADMDEKGWKVVNNILDHFLNEFTNFTKELMNVLNAEFLDKQLNGFDSETQDSGLKSFIHRLSLLTQELKTIEAKIYLCNENVRQSDTLESKQKVMADYLAVQEGFETMMTEWKNGKEVLQSYLDLSENIELIEQEATTTEEEELEESEGKGMILDSEDVVDILNLSNDTSVCKAIADVVEKNNNVRNKKSRNERMEEMKLKRIQEAEEQNTNAK</sequence>
<dbReference type="Pfam" id="PF12632">
    <property type="entry name" value="Vezatin"/>
    <property type="match status" value="1"/>
</dbReference>
<dbReference type="GO" id="GO:0012505">
    <property type="term" value="C:endomembrane system"/>
    <property type="evidence" value="ECO:0007669"/>
    <property type="project" value="UniProtKB-SubCell"/>
</dbReference>
<organism evidence="7 8">
    <name type="scientific">Rhizopus oryzae</name>
    <name type="common">Mucormycosis agent</name>
    <name type="synonym">Rhizopus arrhizus var. delemar</name>
    <dbReference type="NCBI Taxonomy" id="64495"/>
    <lineage>
        <taxon>Eukaryota</taxon>
        <taxon>Fungi</taxon>
        <taxon>Fungi incertae sedis</taxon>
        <taxon>Mucoromycota</taxon>
        <taxon>Mucoromycotina</taxon>
        <taxon>Mucoromycetes</taxon>
        <taxon>Mucorales</taxon>
        <taxon>Mucorineae</taxon>
        <taxon>Rhizopodaceae</taxon>
        <taxon>Rhizopus</taxon>
    </lineage>
</organism>
<comment type="subcellular location">
    <subcellularLocation>
        <location evidence="1">Endomembrane system</location>
    </subcellularLocation>
</comment>
<keyword evidence="2" id="KW-0812">Transmembrane</keyword>
<proteinExistence type="predicted"/>
<reference evidence="7" key="1">
    <citation type="journal article" date="2020" name="Microb. Genom.">
        <title>Genetic diversity of clinical and environmental Mucorales isolates obtained from an investigation of mucormycosis cases among solid organ transplant recipients.</title>
        <authorList>
            <person name="Nguyen M.H."/>
            <person name="Kaul D."/>
            <person name="Muto C."/>
            <person name="Cheng S.J."/>
            <person name="Richter R.A."/>
            <person name="Bruno V.M."/>
            <person name="Liu G."/>
            <person name="Beyhan S."/>
            <person name="Sundermann A.J."/>
            <person name="Mounaud S."/>
            <person name="Pasculle A.W."/>
            <person name="Nierman W.C."/>
            <person name="Driscoll E."/>
            <person name="Cumbie R."/>
            <person name="Clancy C.J."/>
            <person name="Dupont C.L."/>
        </authorList>
    </citation>
    <scope>NUCLEOTIDE SEQUENCE</scope>
    <source>
        <strain evidence="7">GL16</strain>
    </source>
</reference>
<comment type="caution">
    <text evidence="7">The sequence shown here is derived from an EMBL/GenBank/DDBJ whole genome shotgun (WGS) entry which is preliminary data.</text>
</comment>
<evidence type="ECO:0000256" key="5">
    <source>
        <dbReference type="SAM" id="MobiDB-lite"/>
    </source>
</evidence>
<evidence type="ECO:0000256" key="3">
    <source>
        <dbReference type="ARBA" id="ARBA00022989"/>
    </source>
</evidence>
<feature type="compositionally biased region" description="Basic and acidic residues" evidence="5">
    <location>
        <begin position="450"/>
        <end position="465"/>
    </location>
</feature>
<gene>
    <name evidence="7" type="ORF">G6F51_004799</name>
</gene>
<feature type="domain" description="Myosin-binding" evidence="6">
    <location>
        <begin position="70"/>
        <end position="333"/>
    </location>
</feature>